<dbReference type="Proteomes" id="UP000677668">
    <property type="component" value="Chromosome 1"/>
</dbReference>
<accession>A0ABX8AWN3</accession>
<gene>
    <name evidence="2" type="ORF">J8C05_06815</name>
</gene>
<name>A0ABX8AWN3_9BACT</name>
<reference evidence="2 3" key="1">
    <citation type="submission" date="2021-03" db="EMBL/GenBank/DDBJ databases">
        <title>Genomic and phenotypic characterization of Chloracidobacterium isolates provides evidence for multiple species.</title>
        <authorList>
            <person name="Saini M.K."/>
            <person name="Costas A.M.G."/>
            <person name="Tank M."/>
            <person name="Bryant D.A."/>
        </authorList>
    </citation>
    <scope>NUCLEOTIDE SEQUENCE [LARGE SCALE GENOMIC DNA]</scope>
    <source>
        <strain evidence="2 3">N</strain>
    </source>
</reference>
<evidence type="ECO:0000256" key="1">
    <source>
        <dbReference type="SAM" id="MobiDB-lite"/>
    </source>
</evidence>
<evidence type="ECO:0000313" key="3">
    <source>
        <dbReference type="Proteomes" id="UP000677668"/>
    </source>
</evidence>
<dbReference type="EMBL" id="CP072642">
    <property type="protein sequence ID" value="QUV93094.1"/>
    <property type="molecule type" value="Genomic_DNA"/>
</dbReference>
<feature type="compositionally biased region" description="Polar residues" evidence="1">
    <location>
        <begin position="151"/>
        <end position="163"/>
    </location>
</feature>
<keyword evidence="3" id="KW-1185">Reference proteome</keyword>
<proteinExistence type="predicted"/>
<sequence>MTRWVAATVVWLGMALWSGVALAADYVLVLRDGKRLEVRNEYRIVNEVAIFTTSDGQRISIALANIDIAATERVNGQGDGAFRAQARPPRAIGADEHTTPLAAATPPPIPSRPVSTAAQKPVRTLTNADFGGTMRHAAARPRQSAPVPNTAERTTGSVSSSPDPNLARANDEAYWRGRARSLLMEIYTQQEIIRSLSSQAQGLQRRIDQQGTTFLLGRDAFGNRVLVPQEVMTAEKRELINVNERIRDAQARLTGLYVQYTVLQEEARRLGVPPGWLR</sequence>
<dbReference type="RefSeq" id="WP_211421506.1">
    <property type="nucleotide sequence ID" value="NZ_CP072642.1"/>
</dbReference>
<protein>
    <submittedName>
        <fullName evidence="2">Uncharacterized protein</fullName>
    </submittedName>
</protein>
<feature type="region of interest" description="Disordered" evidence="1">
    <location>
        <begin position="92"/>
        <end position="119"/>
    </location>
</feature>
<organism evidence="2 3">
    <name type="scientific">Chloracidobacterium sp. N</name>
    <dbReference type="NCBI Taxonomy" id="2821540"/>
    <lineage>
        <taxon>Bacteria</taxon>
        <taxon>Pseudomonadati</taxon>
        <taxon>Acidobacteriota</taxon>
        <taxon>Terriglobia</taxon>
        <taxon>Terriglobales</taxon>
        <taxon>Acidobacteriaceae</taxon>
        <taxon>Chloracidobacterium</taxon>
        <taxon>Chloracidobacterium aggregatum</taxon>
    </lineage>
</organism>
<evidence type="ECO:0000313" key="2">
    <source>
        <dbReference type="EMBL" id="QUV93094.1"/>
    </source>
</evidence>
<feature type="region of interest" description="Disordered" evidence="1">
    <location>
        <begin position="135"/>
        <end position="167"/>
    </location>
</feature>